<dbReference type="HOGENOM" id="CLU_2622530_0_0_1"/>
<dbReference type="KEGG" id="maw:19244610"/>
<dbReference type="OrthoDB" id="6105938at2759"/>
<protein>
    <submittedName>
        <fullName evidence="1">Uncharacterized protein</fullName>
    </submittedName>
</protein>
<gene>
    <name evidence="1" type="ORF">MAC_00299</name>
</gene>
<reference evidence="1 2" key="1">
    <citation type="journal article" date="2011" name="PLoS Genet.">
        <title>Genome sequencing and comparative transcriptomics of the model entomopathogenic fungi Metarhizium anisopliae and M. acridum.</title>
        <authorList>
            <person name="Gao Q."/>
            <person name="Jin K."/>
            <person name="Ying S.H."/>
            <person name="Zhang Y."/>
            <person name="Xiao G."/>
            <person name="Shang Y."/>
            <person name="Duan Z."/>
            <person name="Hu X."/>
            <person name="Xie X.Q."/>
            <person name="Zhou G."/>
            <person name="Peng G."/>
            <person name="Luo Z."/>
            <person name="Huang W."/>
            <person name="Wang B."/>
            <person name="Fang W."/>
            <person name="Wang S."/>
            <person name="Zhong Y."/>
            <person name="Ma L.J."/>
            <person name="St Leger R.J."/>
            <person name="Zhao G.P."/>
            <person name="Pei Y."/>
            <person name="Feng M.G."/>
            <person name="Xia Y."/>
            <person name="Wang C."/>
        </authorList>
    </citation>
    <scope>NUCLEOTIDE SEQUENCE [LARGE SCALE GENOMIC DNA]</scope>
    <source>
        <strain evidence="1 2">CQMa 102</strain>
    </source>
</reference>
<dbReference type="GeneID" id="19244610"/>
<sequence>MVKVDDHIGAFFSGYPDFDYEPTNEVWSEYRRLVKQYGWEPKSREENEANGAFRIALVKQFGRIYGTDDNRLEVLQQL</sequence>
<proteinExistence type="predicted"/>
<dbReference type="InParanoid" id="E9DRD0"/>
<name>E9DRD0_METAQ</name>
<dbReference type="eggNOG" id="ENOG502SFXF">
    <property type="taxonomic scope" value="Eukaryota"/>
</dbReference>
<keyword evidence="2" id="KW-1185">Reference proteome</keyword>
<dbReference type="Proteomes" id="UP000002499">
    <property type="component" value="Unassembled WGS sequence"/>
</dbReference>
<evidence type="ECO:0000313" key="1">
    <source>
        <dbReference type="EMBL" id="EFY93808.1"/>
    </source>
</evidence>
<dbReference type="RefSeq" id="XP_007806639.1">
    <property type="nucleotide sequence ID" value="XM_007808448.1"/>
</dbReference>
<dbReference type="EMBL" id="GL698470">
    <property type="protein sequence ID" value="EFY93808.1"/>
    <property type="molecule type" value="Genomic_DNA"/>
</dbReference>
<organism evidence="2">
    <name type="scientific">Metarhizium acridum (strain CQMa 102)</name>
    <dbReference type="NCBI Taxonomy" id="655827"/>
    <lineage>
        <taxon>Eukaryota</taxon>
        <taxon>Fungi</taxon>
        <taxon>Dikarya</taxon>
        <taxon>Ascomycota</taxon>
        <taxon>Pezizomycotina</taxon>
        <taxon>Sordariomycetes</taxon>
        <taxon>Hypocreomycetidae</taxon>
        <taxon>Hypocreales</taxon>
        <taxon>Clavicipitaceae</taxon>
        <taxon>Metarhizium</taxon>
    </lineage>
</organism>
<accession>E9DRD0</accession>
<dbReference type="AlphaFoldDB" id="E9DRD0"/>
<evidence type="ECO:0000313" key="2">
    <source>
        <dbReference type="Proteomes" id="UP000002499"/>
    </source>
</evidence>